<proteinExistence type="predicted"/>
<reference evidence="2 3" key="1">
    <citation type="journal article" date="2016" name="Nat. Commun.">
        <title>Thousands of microbial genomes shed light on interconnected biogeochemical processes in an aquifer system.</title>
        <authorList>
            <person name="Anantharaman K."/>
            <person name="Brown C.T."/>
            <person name="Hug L.A."/>
            <person name="Sharon I."/>
            <person name="Castelle C.J."/>
            <person name="Probst A.J."/>
            <person name="Thomas B.C."/>
            <person name="Singh A."/>
            <person name="Wilkins M.J."/>
            <person name="Karaoz U."/>
            <person name="Brodie E.L."/>
            <person name="Williams K.H."/>
            <person name="Hubbard S.S."/>
            <person name="Banfield J.F."/>
        </authorList>
    </citation>
    <scope>NUCLEOTIDE SEQUENCE [LARGE SCALE GENOMIC DNA]</scope>
</reference>
<protein>
    <submittedName>
        <fullName evidence="2">Uncharacterized protein</fullName>
    </submittedName>
</protein>
<feature type="transmembrane region" description="Helical" evidence="1">
    <location>
        <begin position="342"/>
        <end position="362"/>
    </location>
</feature>
<dbReference type="Gene3D" id="3.40.30.10">
    <property type="entry name" value="Glutaredoxin"/>
    <property type="match status" value="1"/>
</dbReference>
<feature type="transmembrane region" description="Helical" evidence="1">
    <location>
        <begin position="266"/>
        <end position="289"/>
    </location>
</feature>
<keyword evidence="1" id="KW-1133">Transmembrane helix</keyword>
<keyword evidence="1" id="KW-0472">Membrane</keyword>
<dbReference type="InterPro" id="IPR036249">
    <property type="entry name" value="Thioredoxin-like_sf"/>
</dbReference>
<dbReference type="STRING" id="1797737.A2196_04780"/>
<feature type="transmembrane region" description="Helical" evidence="1">
    <location>
        <begin position="211"/>
        <end position="230"/>
    </location>
</feature>
<name>A0A1F5HCV2_9BACT</name>
<feature type="transmembrane region" description="Helical" evidence="1">
    <location>
        <begin position="184"/>
        <end position="205"/>
    </location>
</feature>
<dbReference type="PANTHER" id="PTHR31272:SF9">
    <property type="entry name" value="BLL1027 PROTEIN"/>
    <property type="match status" value="1"/>
</dbReference>
<organism evidence="2 3">
    <name type="scientific">Candidatus Curtissbacteria bacterium RIFOXYA1_FULL_41_14</name>
    <dbReference type="NCBI Taxonomy" id="1797737"/>
    <lineage>
        <taxon>Bacteria</taxon>
        <taxon>Candidatus Curtissiibacteriota</taxon>
    </lineage>
</organism>
<accession>A0A1F5HCV2</accession>
<comment type="caution">
    <text evidence="2">The sequence shown here is derived from an EMBL/GenBank/DDBJ whole genome shotgun (WGS) entry which is preliminary data.</text>
</comment>
<dbReference type="PROSITE" id="PS51354">
    <property type="entry name" value="GLUTAREDOXIN_2"/>
    <property type="match status" value="1"/>
</dbReference>
<feature type="transmembrane region" description="Helical" evidence="1">
    <location>
        <begin position="301"/>
        <end position="321"/>
    </location>
</feature>
<dbReference type="Proteomes" id="UP000176751">
    <property type="component" value="Unassembled WGS sequence"/>
</dbReference>
<sequence>MVKLQHIIFILFLIFLFIPRNVTAQEKKIFLFWGQGCPHCAQVNQYFEEKGFYDKYPIEKKEIYNNKPNANLLNEYFEKYQVPLENRGVPAIFIGKNYLIGGADIPNQFESLADEFIKNRPGETKSQTFPTLPTTLPRINLLLPAVIAGALADSVNPCEFAVLILLLTAILASGSSKRALKAGLLFSLAIFTSYLAMGLGLYKALTWGNLPRIFLVFIGFLAIVLGLFNLKDYFWYGKGGFLMEVPMSWRPHLKTIISRVTSPGGAFFIGFLVSLFLLPCTSGPYIIILGMLSQKTNFTQAFAYLVFYNIIFILPMIFITLAVYKGFSLKQAEEFRQKKLRLLHLIIGLLLVGMGGVVLAGWI</sequence>
<gene>
    <name evidence="2" type="ORF">A2196_04780</name>
</gene>
<keyword evidence="1" id="KW-0812">Transmembrane</keyword>
<dbReference type="InterPro" id="IPR051790">
    <property type="entry name" value="Cytochrome_c-biogenesis_DsbD"/>
</dbReference>
<dbReference type="AlphaFoldDB" id="A0A1F5HCV2"/>
<evidence type="ECO:0000256" key="1">
    <source>
        <dbReference type="SAM" id="Phobius"/>
    </source>
</evidence>
<dbReference type="PANTHER" id="PTHR31272">
    <property type="entry name" value="CYTOCHROME C-TYPE BIOGENESIS PROTEIN HI_1454-RELATED"/>
    <property type="match status" value="1"/>
</dbReference>
<dbReference type="SUPFAM" id="SSF52833">
    <property type="entry name" value="Thioredoxin-like"/>
    <property type="match status" value="1"/>
</dbReference>
<evidence type="ECO:0000313" key="2">
    <source>
        <dbReference type="EMBL" id="OGE01896.1"/>
    </source>
</evidence>
<dbReference type="EMBL" id="MFCA01000022">
    <property type="protein sequence ID" value="OGE01896.1"/>
    <property type="molecule type" value="Genomic_DNA"/>
</dbReference>
<feature type="transmembrane region" description="Helical" evidence="1">
    <location>
        <begin position="141"/>
        <end position="172"/>
    </location>
</feature>
<evidence type="ECO:0000313" key="3">
    <source>
        <dbReference type="Proteomes" id="UP000176751"/>
    </source>
</evidence>